<accession>A0A6I4T0U6</accession>
<dbReference type="RefSeq" id="WP_159797455.1">
    <property type="nucleotide sequence ID" value="NZ_WTYM01000058.1"/>
</dbReference>
<keyword evidence="3" id="KW-1185">Reference proteome</keyword>
<dbReference type="PANTHER" id="PTHR30615:SF8">
    <property type="entry name" value="UPF0047 PROTEIN C4A8.02C"/>
    <property type="match status" value="1"/>
</dbReference>
<dbReference type="EMBL" id="WTYM01000058">
    <property type="protein sequence ID" value="MXO60886.1"/>
    <property type="molecule type" value="Genomic_DNA"/>
</dbReference>
<dbReference type="NCBIfam" id="TIGR00149">
    <property type="entry name" value="TIGR00149_YjbQ"/>
    <property type="match status" value="1"/>
</dbReference>
<dbReference type="PANTHER" id="PTHR30615">
    <property type="entry name" value="UNCHARACTERIZED PROTEIN YJBQ-RELATED"/>
    <property type="match status" value="1"/>
</dbReference>
<dbReference type="Pfam" id="PF01894">
    <property type="entry name" value="YjbQ"/>
    <property type="match status" value="1"/>
</dbReference>
<evidence type="ECO:0000256" key="1">
    <source>
        <dbReference type="ARBA" id="ARBA00005534"/>
    </source>
</evidence>
<dbReference type="InterPro" id="IPR001602">
    <property type="entry name" value="UPF0047_YjbQ-like"/>
</dbReference>
<sequence length="138" mass="15353">MRQAHAILTFQTDGQGLLDVTPDIHSWLRACDIQMGTVTLFCQHTSASLLINENAAPAVRRDILRWLDMAAPEGDYYEHDSEGSDDMPAHIKSMLTGNSLTVPFADGKMLLGTWQGVYLAEHRADAHRRYVVCHAMGD</sequence>
<evidence type="ECO:0000313" key="3">
    <source>
        <dbReference type="Proteomes" id="UP000433652"/>
    </source>
</evidence>
<dbReference type="AlphaFoldDB" id="A0A6I4T0U6"/>
<dbReference type="SUPFAM" id="SSF111038">
    <property type="entry name" value="YjbQ-like"/>
    <property type="match status" value="1"/>
</dbReference>
<dbReference type="PIRSF" id="PIRSF004681">
    <property type="entry name" value="UCP004681"/>
    <property type="match status" value="1"/>
</dbReference>
<proteinExistence type="inferred from homology"/>
<name>A0A6I4T0U6_9SPHN</name>
<comment type="caution">
    <text evidence="2">The sequence shown here is derived from an EMBL/GenBank/DDBJ whole genome shotgun (WGS) entry which is preliminary data.</text>
</comment>
<dbReference type="Proteomes" id="UP000433652">
    <property type="component" value="Unassembled WGS sequence"/>
</dbReference>
<dbReference type="Gene3D" id="2.60.120.460">
    <property type="entry name" value="YjbQ-like"/>
    <property type="match status" value="1"/>
</dbReference>
<gene>
    <name evidence="2" type="ORF">GRI89_15190</name>
</gene>
<reference evidence="2 3" key="1">
    <citation type="submission" date="2019-12" db="EMBL/GenBank/DDBJ databases">
        <title>Genomic-based taxomic classification of the family Erythrobacteraceae.</title>
        <authorList>
            <person name="Xu L."/>
        </authorList>
    </citation>
    <scope>NUCLEOTIDE SEQUENCE [LARGE SCALE GENOMIC DNA]</scope>
    <source>
        <strain evidence="2 3">MCCC 1K01500</strain>
    </source>
</reference>
<organism evidence="2 3">
    <name type="scientific">Croceibacterium salegens</name>
    <dbReference type="NCBI Taxonomy" id="1737568"/>
    <lineage>
        <taxon>Bacteria</taxon>
        <taxon>Pseudomonadati</taxon>
        <taxon>Pseudomonadota</taxon>
        <taxon>Alphaproteobacteria</taxon>
        <taxon>Sphingomonadales</taxon>
        <taxon>Erythrobacteraceae</taxon>
        <taxon>Croceibacterium</taxon>
    </lineage>
</organism>
<dbReference type="OrthoDB" id="9801725at2"/>
<dbReference type="InterPro" id="IPR035917">
    <property type="entry name" value="YjbQ-like_sf"/>
</dbReference>
<comment type="similarity">
    <text evidence="1">Belongs to the UPF0047 family.</text>
</comment>
<evidence type="ECO:0000313" key="2">
    <source>
        <dbReference type="EMBL" id="MXO60886.1"/>
    </source>
</evidence>
<protein>
    <submittedName>
        <fullName evidence="2">YjbQ family protein</fullName>
    </submittedName>
</protein>